<evidence type="ECO:0000256" key="1">
    <source>
        <dbReference type="ARBA" id="ARBA00004141"/>
    </source>
</evidence>
<protein>
    <recommendedName>
        <fullName evidence="8">Organic solute transporter alpha-like protein</fullName>
    </recommendedName>
</protein>
<name>A0A4V6I7W6_STECR</name>
<evidence type="ECO:0000256" key="4">
    <source>
        <dbReference type="ARBA" id="ARBA00023136"/>
    </source>
</evidence>
<dbReference type="EMBL" id="AZBU02000001">
    <property type="protein sequence ID" value="TMS35683.1"/>
    <property type="molecule type" value="Genomic_DNA"/>
</dbReference>
<dbReference type="OrthoDB" id="5832279at2759"/>
<sequence>MVVDDILRLFFDSFLNCTNGQALIPPASVYLQELSTTFSVTIVAASLLCFTTISLAVLHVIYIHTYVTDTYRRGFVLFLAGTSPFVSMLSLTSMFIPRTWFLSHLLGFLYFSMALWVIICLLMHIVDGRHSVVKKMAESSARITVQTPPFCCCLPCLPKLEMETKKIRFCEFMVLQSPCVRLVATIISLILYFEYQSGAFFALKLLDFVALPSLLIGIYGTHILVTTVSKLDELISYRYIVVFRLLDIFFMFFGVQHAIFDFLARVGMFGCGDVLPSLETAYCKFTLETCLRQFFSLEEPGGCHRVLLCIADLNGAAEAQPECLV</sequence>
<dbReference type="GO" id="GO:0016020">
    <property type="term" value="C:membrane"/>
    <property type="evidence" value="ECO:0007669"/>
    <property type="project" value="UniProtKB-SubCell"/>
</dbReference>
<feature type="transmembrane region" description="Helical" evidence="5">
    <location>
        <begin position="237"/>
        <end position="259"/>
    </location>
</feature>
<evidence type="ECO:0000256" key="5">
    <source>
        <dbReference type="SAM" id="Phobius"/>
    </source>
</evidence>
<dbReference type="SMART" id="SM01417">
    <property type="entry name" value="Solute_trans_a"/>
    <property type="match status" value="1"/>
</dbReference>
<dbReference type="AlphaFoldDB" id="A0A4V6I7W6"/>
<dbReference type="Proteomes" id="UP000298663">
    <property type="component" value="Chromosome X"/>
</dbReference>
<keyword evidence="7" id="KW-1185">Reference proteome</keyword>
<feature type="transmembrane region" description="Helical" evidence="5">
    <location>
        <begin position="172"/>
        <end position="193"/>
    </location>
</feature>
<reference evidence="6 7" key="2">
    <citation type="journal article" date="2019" name="G3 (Bethesda)">
        <title>Hybrid Assembly of the Genome of the Entomopathogenic Nematode Steinernema carpocapsae Identifies the X-Chromosome.</title>
        <authorList>
            <person name="Serra L."/>
            <person name="Macchietto M."/>
            <person name="Macias-Munoz A."/>
            <person name="McGill C.J."/>
            <person name="Rodriguez I.M."/>
            <person name="Rodriguez B."/>
            <person name="Murad R."/>
            <person name="Mortazavi A."/>
        </authorList>
    </citation>
    <scope>NUCLEOTIDE SEQUENCE [LARGE SCALE GENOMIC DNA]</scope>
    <source>
        <strain evidence="6 7">ALL</strain>
    </source>
</reference>
<feature type="transmembrane region" description="Helical" evidence="5">
    <location>
        <begin position="38"/>
        <end position="63"/>
    </location>
</feature>
<comment type="caution">
    <text evidence="6">The sequence shown here is derived from an EMBL/GenBank/DDBJ whole genome shotgun (WGS) entry which is preliminary data.</text>
</comment>
<keyword evidence="3 5" id="KW-1133">Transmembrane helix</keyword>
<reference evidence="6 7" key="1">
    <citation type="journal article" date="2015" name="Genome Biol.">
        <title>Comparative genomics of Steinernema reveals deeply conserved gene regulatory networks.</title>
        <authorList>
            <person name="Dillman A.R."/>
            <person name="Macchietto M."/>
            <person name="Porter C.F."/>
            <person name="Rogers A."/>
            <person name="Williams B."/>
            <person name="Antoshechkin I."/>
            <person name="Lee M.M."/>
            <person name="Goodwin Z."/>
            <person name="Lu X."/>
            <person name="Lewis E.E."/>
            <person name="Goodrich-Blair H."/>
            <person name="Stock S.P."/>
            <person name="Adams B.J."/>
            <person name="Sternberg P.W."/>
            <person name="Mortazavi A."/>
        </authorList>
    </citation>
    <scope>NUCLEOTIDE SEQUENCE [LARGE SCALE GENOMIC DNA]</scope>
    <source>
        <strain evidence="6 7">ALL</strain>
    </source>
</reference>
<comment type="subcellular location">
    <subcellularLocation>
        <location evidence="1">Membrane</location>
        <topology evidence="1">Multi-pass membrane protein</topology>
    </subcellularLocation>
</comment>
<keyword evidence="4 5" id="KW-0472">Membrane</keyword>
<gene>
    <name evidence="6" type="ORF">L596_003031</name>
</gene>
<evidence type="ECO:0008006" key="8">
    <source>
        <dbReference type="Google" id="ProtNLM"/>
    </source>
</evidence>
<organism evidence="6 7">
    <name type="scientific">Steinernema carpocapsae</name>
    <name type="common">Entomopathogenic nematode</name>
    <dbReference type="NCBI Taxonomy" id="34508"/>
    <lineage>
        <taxon>Eukaryota</taxon>
        <taxon>Metazoa</taxon>
        <taxon>Ecdysozoa</taxon>
        <taxon>Nematoda</taxon>
        <taxon>Chromadorea</taxon>
        <taxon>Rhabditida</taxon>
        <taxon>Tylenchina</taxon>
        <taxon>Panagrolaimomorpha</taxon>
        <taxon>Strongyloidoidea</taxon>
        <taxon>Steinernematidae</taxon>
        <taxon>Steinernema</taxon>
    </lineage>
</organism>
<keyword evidence="2 5" id="KW-0812">Transmembrane</keyword>
<evidence type="ECO:0000313" key="6">
    <source>
        <dbReference type="EMBL" id="TMS35683.1"/>
    </source>
</evidence>
<evidence type="ECO:0000256" key="3">
    <source>
        <dbReference type="ARBA" id="ARBA00022989"/>
    </source>
</evidence>
<dbReference type="STRING" id="34508.A0A4V6I7W6"/>
<proteinExistence type="predicted"/>
<evidence type="ECO:0000313" key="7">
    <source>
        <dbReference type="Proteomes" id="UP000298663"/>
    </source>
</evidence>
<feature type="transmembrane region" description="Helical" evidence="5">
    <location>
        <begin position="205"/>
        <end position="225"/>
    </location>
</feature>
<feature type="transmembrane region" description="Helical" evidence="5">
    <location>
        <begin position="75"/>
        <end position="96"/>
    </location>
</feature>
<feature type="transmembrane region" description="Helical" evidence="5">
    <location>
        <begin position="108"/>
        <end position="126"/>
    </location>
</feature>
<accession>A0A4V6I7W6</accession>
<dbReference type="EMBL" id="CM016762">
    <property type="protein sequence ID" value="TMS35683.1"/>
    <property type="molecule type" value="Genomic_DNA"/>
</dbReference>
<dbReference type="PANTHER" id="PTHR23423">
    <property type="entry name" value="ORGANIC SOLUTE TRANSPORTER-RELATED"/>
    <property type="match status" value="1"/>
</dbReference>
<evidence type="ECO:0000256" key="2">
    <source>
        <dbReference type="ARBA" id="ARBA00022692"/>
    </source>
</evidence>
<dbReference type="Pfam" id="PF03619">
    <property type="entry name" value="Solute_trans_a"/>
    <property type="match status" value="1"/>
</dbReference>
<dbReference type="InterPro" id="IPR005178">
    <property type="entry name" value="Ostalpha/TMEM184C"/>
</dbReference>